<evidence type="ECO:0000256" key="3">
    <source>
        <dbReference type="PROSITE-ProRule" id="PRU00023"/>
    </source>
</evidence>
<dbReference type="InterPro" id="IPR015943">
    <property type="entry name" value="WD40/YVTN_repeat-like_dom_sf"/>
</dbReference>
<keyword evidence="1" id="KW-0677">Repeat</keyword>
<evidence type="ECO:0000256" key="2">
    <source>
        <dbReference type="ARBA" id="ARBA00023043"/>
    </source>
</evidence>
<dbReference type="Gene3D" id="1.25.40.20">
    <property type="entry name" value="Ankyrin repeat-containing domain"/>
    <property type="match status" value="1"/>
</dbReference>
<sequence>MFTADDPPLHRAAHAGDVDEVRRLLDAGAAVDAWNAWGETALGAAADSGSAATVALLLSAGADPARSRDRRGRVALHHAATADVARLLLDTPTGRAVVDSGGRGGLTPLHLLVPRDRVGAVAVLLEHGADPHLPGRTGSTALHLATSAEMVRTLVAAGASPNIRDGDGRTPLFTARGVGAVRELLAAGADPHLTDRANRTPLHAASRPDVIGTLIAAGIPVDATDRRGWTPLAERTHFLSEPYQDHDEAVRVVEVLIAAGADVAHRDVDGTAPIHRLRRPPSVLRDNEQRLALRARMREVAENALPPDALRVSGTDGPQFACARHPHRAEAVTATSGGVLVRWSHDTAEPTATDRPYFVALDASPDGTLLALGAGENQPPELRRWDRLDDLVAVFDGIPASDSVAFSPDGRLLAVGWWSPGGGDGLAVVDVTGRRIVAETGGYHGVERVGFAPDGTLVVAWIVDDDVSVLDTLRADLTEIDTFGSLDHRVHTMDFAAGGRLVVSGPTSFTSLPHTREPERVTLLDRETRTPVWSVGVDARAGRSPRHPATPRGAHFVDGGRLIAVGRRDGLVHLDPATGTVRQ</sequence>
<dbReference type="InterPro" id="IPR002110">
    <property type="entry name" value="Ankyrin_rpt"/>
</dbReference>
<feature type="repeat" description="ANK" evidence="3">
    <location>
        <begin position="104"/>
        <end position="136"/>
    </location>
</feature>
<dbReference type="EMBL" id="BOPG01000031">
    <property type="protein sequence ID" value="GIJ57419.1"/>
    <property type="molecule type" value="Genomic_DNA"/>
</dbReference>
<dbReference type="SUPFAM" id="SSF48403">
    <property type="entry name" value="Ankyrin repeat"/>
    <property type="match status" value="1"/>
</dbReference>
<protein>
    <recommendedName>
        <fullName evidence="6">Ankyrin repeat</fullName>
    </recommendedName>
</protein>
<dbReference type="Gene3D" id="2.130.10.10">
    <property type="entry name" value="YVTN repeat-like/Quinoprotein amine dehydrogenase"/>
    <property type="match status" value="1"/>
</dbReference>
<keyword evidence="5" id="KW-1185">Reference proteome</keyword>
<evidence type="ECO:0000256" key="1">
    <source>
        <dbReference type="ARBA" id="ARBA00022737"/>
    </source>
</evidence>
<evidence type="ECO:0000313" key="4">
    <source>
        <dbReference type="EMBL" id="GIJ57419.1"/>
    </source>
</evidence>
<dbReference type="Pfam" id="PF12796">
    <property type="entry name" value="Ank_2"/>
    <property type="match status" value="1"/>
</dbReference>
<dbReference type="Pfam" id="PF00023">
    <property type="entry name" value="Ank"/>
    <property type="match status" value="3"/>
</dbReference>
<dbReference type="SMART" id="SM00248">
    <property type="entry name" value="ANK"/>
    <property type="match status" value="7"/>
</dbReference>
<gene>
    <name evidence="4" type="ORF">Vau01_049350</name>
</gene>
<dbReference type="InterPro" id="IPR011047">
    <property type="entry name" value="Quinoprotein_ADH-like_sf"/>
</dbReference>
<keyword evidence="2 3" id="KW-0040">ANK repeat</keyword>
<proteinExistence type="predicted"/>
<dbReference type="RefSeq" id="WP_203996742.1">
    <property type="nucleotide sequence ID" value="NZ_BOPG01000031.1"/>
</dbReference>
<dbReference type="PANTHER" id="PTHR24171">
    <property type="entry name" value="ANKYRIN REPEAT DOMAIN-CONTAINING PROTEIN 39-RELATED"/>
    <property type="match status" value="1"/>
</dbReference>
<dbReference type="Proteomes" id="UP000612585">
    <property type="component" value="Unassembled WGS sequence"/>
</dbReference>
<dbReference type="SUPFAM" id="SSF50998">
    <property type="entry name" value="Quinoprotein alcohol dehydrogenase-like"/>
    <property type="match status" value="1"/>
</dbReference>
<organism evidence="4 5">
    <name type="scientific">Virgisporangium aurantiacum</name>
    <dbReference type="NCBI Taxonomy" id="175570"/>
    <lineage>
        <taxon>Bacteria</taxon>
        <taxon>Bacillati</taxon>
        <taxon>Actinomycetota</taxon>
        <taxon>Actinomycetes</taxon>
        <taxon>Micromonosporales</taxon>
        <taxon>Micromonosporaceae</taxon>
        <taxon>Virgisporangium</taxon>
    </lineage>
</organism>
<dbReference type="InterPro" id="IPR036770">
    <property type="entry name" value="Ankyrin_rpt-contain_sf"/>
</dbReference>
<comment type="caution">
    <text evidence="4">The sequence shown here is derived from an EMBL/GenBank/DDBJ whole genome shotgun (WGS) entry which is preliminary data.</text>
</comment>
<evidence type="ECO:0008006" key="6">
    <source>
        <dbReference type="Google" id="ProtNLM"/>
    </source>
</evidence>
<feature type="repeat" description="ANK" evidence="3">
    <location>
        <begin position="37"/>
        <end position="69"/>
    </location>
</feature>
<dbReference type="PROSITE" id="PS50297">
    <property type="entry name" value="ANK_REP_REGION"/>
    <property type="match status" value="2"/>
</dbReference>
<dbReference type="AlphaFoldDB" id="A0A8J3Z501"/>
<feature type="repeat" description="ANK" evidence="3">
    <location>
        <begin position="4"/>
        <end position="36"/>
    </location>
</feature>
<dbReference type="PROSITE" id="PS50088">
    <property type="entry name" value="ANK_REPEAT"/>
    <property type="match status" value="3"/>
</dbReference>
<accession>A0A8J3Z501</accession>
<evidence type="ECO:0000313" key="5">
    <source>
        <dbReference type="Proteomes" id="UP000612585"/>
    </source>
</evidence>
<name>A0A8J3Z501_9ACTN</name>
<reference evidence="4" key="1">
    <citation type="submission" date="2021-01" db="EMBL/GenBank/DDBJ databases">
        <title>Whole genome shotgun sequence of Virgisporangium aurantiacum NBRC 16421.</title>
        <authorList>
            <person name="Komaki H."/>
            <person name="Tamura T."/>
        </authorList>
    </citation>
    <scope>NUCLEOTIDE SEQUENCE</scope>
    <source>
        <strain evidence="4">NBRC 16421</strain>
    </source>
</reference>